<dbReference type="GO" id="GO:0005576">
    <property type="term" value="C:extracellular region"/>
    <property type="evidence" value="ECO:0007669"/>
    <property type="project" value="UniProtKB-SubCell"/>
</dbReference>
<comment type="subcellular location">
    <subcellularLocation>
        <location evidence="1">Secreted</location>
    </subcellularLocation>
</comment>
<dbReference type="Proteomes" id="UP001652660">
    <property type="component" value="Chromosome 2e"/>
</dbReference>
<dbReference type="InterPro" id="IPR029058">
    <property type="entry name" value="AB_hydrolase_fold"/>
</dbReference>
<gene>
    <name evidence="13" type="primary">LOC113728945</name>
</gene>
<dbReference type="AlphaFoldDB" id="A0A6P6W142"/>
<keyword evidence="3" id="KW-0964">Secreted</keyword>
<accession>A0A6P6W142</accession>
<keyword evidence="5 11" id="KW-0645">Protease</keyword>
<dbReference type="Gene3D" id="3.40.50.11320">
    <property type="match status" value="1"/>
</dbReference>
<dbReference type="OrthoDB" id="443318at2759"/>
<organism evidence="12 13">
    <name type="scientific">Coffea arabica</name>
    <name type="common">Arabian coffee</name>
    <dbReference type="NCBI Taxonomy" id="13443"/>
    <lineage>
        <taxon>Eukaryota</taxon>
        <taxon>Viridiplantae</taxon>
        <taxon>Streptophyta</taxon>
        <taxon>Embryophyta</taxon>
        <taxon>Tracheophyta</taxon>
        <taxon>Spermatophyta</taxon>
        <taxon>Magnoliopsida</taxon>
        <taxon>eudicotyledons</taxon>
        <taxon>Gunneridae</taxon>
        <taxon>Pentapetalae</taxon>
        <taxon>asterids</taxon>
        <taxon>lamiids</taxon>
        <taxon>Gentianales</taxon>
        <taxon>Rubiaceae</taxon>
        <taxon>Ixoroideae</taxon>
        <taxon>Gardenieae complex</taxon>
        <taxon>Bertiereae - Coffeeae clade</taxon>
        <taxon>Coffeeae</taxon>
        <taxon>Coffea</taxon>
    </lineage>
</organism>
<comment type="similarity">
    <text evidence="2 11">Belongs to the peptidase S10 family.</text>
</comment>
<dbReference type="SUPFAM" id="SSF53474">
    <property type="entry name" value="alpha/beta-Hydrolases"/>
    <property type="match status" value="1"/>
</dbReference>
<sequence>MHPLNFAIPAKFSDQIFSSSESRSALEMEIKKTQILLLSALLLSSLVLKTPGKSCSEADYQFFKAKSKPVSNIDISHFTAFKKPPEPIQEGLKEKDIIHKLPGQPAVSFKQYGGYITINATVGRALYYYFTEAQDTMVAKDLPLLLWLAGGPGCSSLGIGAMQELGPFRVGSDGKTLYKNQYAWNHVANVLFLESPAGVGFSYSNTTSDFMKVGDRKTAADNYIFILNWLERFPEYKNRDFYIAGESYAGHYVPQLAHNIVYHNKKANRTIINLKGILVGNALINDETDTLGLIDYFASHALISSESSRKLHNCNFSSNAEKSDECNDIVKKLKNIAGDINIYSIYYPLCLDGNLTSIPKRFSIMEFDPCTVYYVYSYLNLPEVQEAIHANVTKLYYDWQPCSEVLKHWEDRSSTVLPLIQELMENGVRVWIFSGDVDGRMPVTSTQYSIEVMNVTTLNPWHAWYRDGEVGGYVQEYKDNLTFVTVRDAGHEVPSYKPDRALSLVSHFIAGTPLPKQ</sequence>
<dbReference type="InterPro" id="IPR001563">
    <property type="entry name" value="Peptidase_S10"/>
</dbReference>
<dbReference type="Gene3D" id="6.10.250.940">
    <property type="match status" value="1"/>
</dbReference>
<evidence type="ECO:0000256" key="2">
    <source>
        <dbReference type="ARBA" id="ARBA00009431"/>
    </source>
</evidence>
<evidence type="ECO:0000256" key="1">
    <source>
        <dbReference type="ARBA" id="ARBA00004613"/>
    </source>
</evidence>
<proteinExistence type="inferred from homology"/>
<evidence type="ECO:0000256" key="11">
    <source>
        <dbReference type="RuleBase" id="RU361156"/>
    </source>
</evidence>
<dbReference type="PROSITE" id="PS00131">
    <property type="entry name" value="CARBOXYPEPT_SER_SER"/>
    <property type="match status" value="1"/>
</dbReference>
<keyword evidence="7 11" id="KW-0378">Hydrolase</keyword>
<dbReference type="PROSITE" id="PS00560">
    <property type="entry name" value="CARBOXYPEPT_SER_HIS"/>
    <property type="match status" value="1"/>
</dbReference>
<dbReference type="PRINTS" id="PR00724">
    <property type="entry name" value="CRBOXYPTASEC"/>
</dbReference>
<dbReference type="InterPro" id="IPR033124">
    <property type="entry name" value="Ser_caboxypep_his_AS"/>
</dbReference>
<keyword evidence="6" id="KW-0732">Signal</keyword>
<evidence type="ECO:0000313" key="13">
    <source>
        <dbReference type="RefSeq" id="XP_027109094.2"/>
    </source>
</evidence>
<evidence type="ECO:0000256" key="4">
    <source>
        <dbReference type="ARBA" id="ARBA00022645"/>
    </source>
</evidence>
<dbReference type="GO" id="GO:0004185">
    <property type="term" value="F:serine-type carboxypeptidase activity"/>
    <property type="evidence" value="ECO:0007669"/>
    <property type="project" value="UniProtKB-UniRule"/>
</dbReference>
<dbReference type="PANTHER" id="PTHR11802">
    <property type="entry name" value="SERINE PROTEASE FAMILY S10 SERINE CARBOXYPEPTIDASE"/>
    <property type="match status" value="1"/>
</dbReference>
<evidence type="ECO:0000256" key="5">
    <source>
        <dbReference type="ARBA" id="ARBA00022670"/>
    </source>
</evidence>
<evidence type="ECO:0000313" key="12">
    <source>
        <dbReference type="Proteomes" id="UP001652660"/>
    </source>
</evidence>
<dbReference type="Pfam" id="PF00450">
    <property type="entry name" value="Peptidase_S10"/>
    <property type="match status" value="1"/>
</dbReference>
<evidence type="ECO:0000256" key="3">
    <source>
        <dbReference type="ARBA" id="ARBA00022525"/>
    </source>
</evidence>
<dbReference type="GeneID" id="113728945"/>
<reference evidence="13" key="2">
    <citation type="submission" date="2025-08" db="UniProtKB">
        <authorList>
            <consortium name="RefSeq"/>
        </authorList>
    </citation>
    <scope>IDENTIFICATION</scope>
    <source>
        <tissue evidence="13">Leaves</tissue>
    </source>
</reference>
<comment type="function">
    <text evidence="10">Probable carboxypeptidase.</text>
</comment>
<protein>
    <recommendedName>
        <fullName evidence="11">Carboxypeptidase</fullName>
        <ecNumber evidence="11">3.4.16.-</ecNumber>
    </recommendedName>
</protein>
<keyword evidence="4 11" id="KW-0121">Carboxypeptidase</keyword>
<reference evidence="12" key="1">
    <citation type="journal article" date="2025" name="Foods">
        <title>Unveiling the Microbial Signatures of Arabica Coffee Cherries: Insights into Ripeness Specific Diversity, Functional Traits, and Implications for Quality and Safety.</title>
        <authorList>
            <consortium name="RefSeq"/>
            <person name="Tenea G.N."/>
            <person name="Cifuentes V."/>
            <person name="Reyes P."/>
            <person name="Cevallos-Vallejos M."/>
        </authorList>
    </citation>
    <scope>NUCLEOTIDE SEQUENCE [LARGE SCALE GENOMIC DNA]</scope>
</reference>
<name>A0A6P6W142_COFAR</name>
<keyword evidence="12" id="KW-1185">Reference proteome</keyword>
<keyword evidence="8" id="KW-1015">Disulfide bond</keyword>
<dbReference type="InterPro" id="IPR018202">
    <property type="entry name" value="Ser_caboxypep_ser_AS"/>
</dbReference>
<dbReference type="RefSeq" id="XP_027109094.2">
    <property type="nucleotide sequence ID" value="XM_027253293.2"/>
</dbReference>
<evidence type="ECO:0000256" key="7">
    <source>
        <dbReference type="ARBA" id="ARBA00022801"/>
    </source>
</evidence>
<dbReference type="Gene3D" id="3.40.50.1820">
    <property type="entry name" value="alpha/beta hydrolase"/>
    <property type="match status" value="1"/>
</dbReference>
<dbReference type="PANTHER" id="PTHR11802:SF132">
    <property type="entry name" value="SERINE CARBOXYPEPTIDASE-LIKE 36-RELATED"/>
    <property type="match status" value="1"/>
</dbReference>
<evidence type="ECO:0000256" key="9">
    <source>
        <dbReference type="ARBA" id="ARBA00023180"/>
    </source>
</evidence>
<evidence type="ECO:0000256" key="10">
    <source>
        <dbReference type="ARBA" id="ARBA00037399"/>
    </source>
</evidence>
<dbReference type="GO" id="GO:0006508">
    <property type="term" value="P:proteolysis"/>
    <property type="evidence" value="ECO:0007669"/>
    <property type="project" value="UniProtKB-KW"/>
</dbReference>
<evidence type="ECO:0000256" key="8">
    <source>
        <dbReference type="ARBA" id="ARBA00023157"/>
    </source>
</evidence>
<evidence type="ECO:0000256" key="6">
    <source>
        <dbReference type="ARBA" id="ARBA00022729"/>
    </source>
</evidence>
<keyword evidence="9" id="KW-0325">Glycoprotein</keyword>
<dbReference type="EC" id="3.4.16.-" evidence="11"/>
<dbReference type="GO" id="GO:0005773">
    <property type="term" value="C:vacuole"/>
    <property type="evidence" value="ECO:0007669"/>
    <property type="project" value="TreeGrafter"/>
</dbReference>